<proteinExistence type="predicted"/>
<organism evidence="2 3">
    <name type="scientific">Bacteriovorax antarcticus</name>
    <dbReference type="NCBI Taxonomy" id="3088717"/>
    <lineage>
        <taxon>Bacteria</taxon>
        <taxon>Pseudomonadati</taxon>
        <taxon>Bdellovibrionota</taxon>
        <taxon>Bacteriovoracia</taxon>
        <taxon>Bacteriovoracales</taxon>
        <taxon>Bacteriovoracaceae</taxon>
        <taxon>Bacteriovorax</taxon>
    </lineage>
</organism>
<evidence type="ECO:0000256" key="1">
    <source>
        <dbReference type="SAM" id="SignalP"/>
    </source>
</evidence>
<keyword evidence="1" id="KW-0732">Signal</keyword>
<evidence type="ECO:0000313" key="2">
    <source>
        <dbReference type="EMBL" id="MEA9354567.1"/>
    </source>
</evidence>
<evidence type="ECO:0000313" key="3">
    <source>
        <dbReference type="Proteomes" id="UP001302274"/>
    </source>
</evidence>
<feature type="signal peptide" evidence="1">
    <location>
        <begin position="1"/>
        <end position="19"/>
    </location>
</feature>
<sequence length="144" mass="15852">MKKIIILILATFITHSAIAASDSVAVFHRPEKVVVLINEAGESGRLHDLMNALGKENSFIAQSADESIKIQCGRITDAASCTFRFFPGTGILISEKSLKARTLLTNLGLESENFEMLFESSREDKFVLKIIDGNINFFASKKSL</sequence>
<reference evidence="2 3" key="1">
    <citation type="submission" date="2023-11" db="EMBL/GenBank/DDBJ databases">
        <title>A Novel Polar Bacteriovorax (B. antarcticus) Isolated from the Biocrust in Antarctica.</title>
        <authorList>
            <person name="Mun W."/>
            <person name="Choi S.Y."/>
            <person name="Mitchell R.J."/>
        </authorList>
    </citation>
    <scope>NUCLEOTIDE SEQUENCE [LARGE SCALE GENOMIC DNA]</scope>
    <source>
        <strain evidence="2 3">PP10</strain>
    </source>
</reference>
<comment type="caution">
    <text evidence="2">The sequence shown here is derived from an EMBL/GenBank/DDBJ whole genome shotgun (WGS) entry which is preliminary data.</text>
</comment>
<accession>A0ABU5VNQ0</accession>
<protein>
    <submittedName>
        <fullName evidence="2">Uncharacterized protein</fullName>
    </submittedName>
</protein>
<feature type="chain" id="PRO_5045372616" evidence="1">
    <location>
        <begin position="20"/>
        <end position="144"/>
    </location>
</feature>
<dbReference type="Proteomes" id="UP001302274">
    <property type="component" value="Unassembled WGS sequence"/>
</dbReference>
<name>A0ABU5VNQ0_9BACT</name>
<dbReference type="EMBL" id="JAYGJQ010000001">
    <property type="protein sequence ID" value="MEA9354567.1"/>
    <property type="molecule type" value="Genomic_DNA"/>
</dbReference>
<gene>
    <name evidence="2" type="ORF">SHI21_00025</name>
</gene>
<keyword evidence="3" id="KW-1185">Reference proteome</keyword>
<dbReference type="RefSeq" id="WP_323573982.1">
    <property type="nucleotide sequence ID" value="NZ_JAYGJQ010000001.1"/>
</dbReference>